<evidence type="ECO:0000256" key="7">
    <source>
        <dbReference type="ARBA" id="ARBA00022989"/>
    </source>
</evidence>
<keyword evidence="3 10" id="KW-0812">Transmembrane</keyword>
<organism evidence="11 12">
    <name type="scientific">Hyphantria cunea granulovirus</name>
    <dbReference type="NCBI Taxonomy" id="307448"/>
    <lineage>
        <taxon>Viruses</taxon>
        <taxon>Viruses incertae sedis</taxon>
        <taxon>Naldaviricetes</taxon>
        <taxon>Lefavirales</taxon>
        <taxon>Baculoviridae</taxon>
        <taxon>Betabaculovirus</taxon>
        <taxon>Betabaculovirus hycuneae</taxon>
    </lineage>
</organism>
<keyword evidence="6" id="KW-0426">Late protein</keyword>
<evidence type="ECO:0000256" key="3">
    <source>
        <dbReference type="ARBA" id="ARBA00022692"/>
    </source>
</evidence>
<reference evidence="11" key="1">
    <citation type="journal article" date="2019" name="Genomics">
        <title>Genome sequence analysis and organization of the Hyphantria cunea granulovirus (HycuGV-Hc1) from Turkey.</title>
        <authorList>
            <person name="Gencer D."/>
            <person name="Bayramoglu Z."/>
            <person name="Nalcacioglu R."/>
            <person name="Demirbag Z."/>
            <person name="Demir I."/>
        </authorList>
    </citation>
    <scope>NUCLEOTIDE SEQUENCE</scope>
    <source>
        <strain evidence="11">Hc1</strain>
    </source>
</reference>
<evidence type="ECO:0000313" key="12">
    <source>
        <dbReference type="Proteomes" id="UP000831479"/>
    </source>
</evidence>
<evidence type="ECO:0000256" key="8">
    <source>
        <dbReference type="ARBA" id="ARBA00023136"/>
    </source>
</evidence>
<comment type="similarity">
    <text evidence="2">Belongs to the baculoviridae E56 family.</text>
</comment>
<keyword evidence="4" id="KW-0946">Virion</keyword>
<feature type="transmembrane region" description="Helical" evidence="10">
    <location>
        <begin position="146"/>
        <end position="164"/>
    </location>
</feature>
<sequence length="348" mass="38179">MSFFRGLRRTNRVYNSPLEFTNDFTTLINPHTPNGFLLNAPTTRPIAGNAQVPGFMINNNFVPNAQINRLLRNNDVTGMRNLFNNLSNNQISGLSALRSADNIPDATLHSLQMRKESVRRAHPETAVRDAQGVDNALRQNPRLRSYLYGAGAITLVGVGAYLVINVADLIESIVAAINRTGGSWYHRGNNGGNSFENIESCVLRWRSCGMPLQDIQEQLCVLDPLDPNNVDPILNLQQAQNLCAGYNREKEGTVCRASDTNAPPDSLRFLDISSLEANQTIECIEPYDLADLIADLGLDGLLGDNGLLTQSSNSSLSVSNNFFTIILVIGGVLLLVFIGFIVFRMTAK</sequence>
<dbReference type="EMBL" id="MH923363">
    <property type="protein sequence ID" value="QBQ01565.1"/>
    <property type="molecule type" value="Genomic_DNA"/>
</dbReference>
<evidence type="ECO:0000313" key="11">
    <source>
        <dbReference type="EMBL" id="QBQ01565.1"/>
    </source>
</evidence>
<proteinExistence type="inferred from homology"/>
<dbReference type="InterPro" id="IPR006733">
    <property type="entry name" value="Baculo_ODV-E56"/>
</dbReference>
<protein>
    <submittedName>
        <fullName evidence="11">Odv-e56</fullName>
    </submittedName>
</protein>
<dbReference type="Pfam" id="PF04639">
    <property type="entry name" value="Baculo_E56"/>
    <property type="match status" value="1"/>
</dbReference>
<evidence type="ECO:0000256" key="9">
    <source>
        <dbReference type="ARBA" id="ARBA00023180"/>
    </source>
</evidence>
<dbReference type="GO" id="GO:0019031">
    <property type="term" value="C:viral envelope"/>
    <property type="evidence" value="ECO:0007669"/>
    <property type="project" value="UniProtKB-KW"/>
</dbReference>
<gene>
    <name evidence="11" type="ORF">HycuGV_00012</name>
</gene>
<name>A0AAF1D250_9BBAC</name>
<dbReference type="Proteomes" id="UP000831479">
    <property type="component" value="Segment"/>
</dbReference>
<keyword evidence="9" id="KW-0325">Glycoprotein</keyword>
<keyword evidence="7 10" id="KW-1133">Transmembrane helix</keyword>
<keyword evidence="8 10" id="KW-0472">Membrane</keyword>
<evidence type="ECO:0000256" key="1">
    <source>
        <dbReference type="ARBA" id="ARBA00004182"/>
    </source>
</evidence>
<evidence type="ECO:0000256" key="10">
    <source>
        <dbReference type="SAM" id="Phobius"/>
    </source>
</evidence>
<evidence type="ECO:0000256" key="4">
    <source>
        <dbReference type="ARBA" id="ARBA00022844"/>
    </source>
</evidence>
<evidence type="ECO:0000256" key="5">
    <source>
        <dbReference type="ARBA" id="ARBA00022879"/>
    </source>
</evidence>
<evidence type="ECO:0000256" key="6">
    <source>
        <dbReference type="ARBA" id="ARBA00022921"/>
    </source>
</evidence>
<keyword evidence="12" id="KW-1185">Reference proteome</keyword>
<accession>A0AAF1D250</accession>
<comment type="subcellular location">
    <subcellularLocation>
        <location evidence="1">Virion membrane</location>
    </subcellularLocation>
</comment>
<feature type="transmembrane region" description="Helical" evidence="10">
    <location>
        <begin position="322"/>
        <end position="343"/>
    </location>
</feature>
<keyword evidence="5" id="KW-0261">Viral envelope protein</keyword>
<evidence type="ECO:0000256" key="2">
    <source>
        <dbReference type="ARBA" id="ARBA00008534"/>
    </source>
</evidence>
<dbReference type="GO" id="GO:0055036">
    <property type="term" value="C:virion membrane"/>
    <property type="evidence" value="ECO:0007669"/>
    <property type="project" value="UniProtKB-SubCell"/>
</dbReference>